<evidence type="ECO:0000313" key="2">
    <source>
        <dbReference type="Proteomes" id="UP000004994"/>
    </source>
</evidence>
<reference evidence="1" key="1">
    <citation type="journal article" date="2012" name="Nature">
        <title>The tomato genome sequence provides insights into fleshy fruit evolution.</title>
        <authorList>
            <consortium name="Tomato Genome Consortium"/>
        </authorList>
    </citation>
    <scope>NUCLEOTIDE SEQUENCE [LARGE SCALE GENOMIC DNA]</scope>
    <source>
        <strain evidence="1">cv. Heinz 1706</strain>
    </source>
</reference>
<keyword evidence="2" id="KW-1185">Reference proteome</keyword>
<reference evidence="1" key="2">
    <citation type="submission" date="2019-01" db="UniProtKB">
        <authorList>
            <consortium name="EnsemblPlants"/>
        </authorList>
    </citation>
    <scope>IDENTIFICATION</scope>
    <source>
        <strain evidence="1">cv. Heinz 1706</strain>
    </source>
</reference>
<name>A0A3Q7IE13_SOLLC</name>
<sequence>MTFQLESWPVAHNSGFKSLLRNRINTLGQVEYMDQLVDSSENWEPVTIFLLRSSFQVKVHRTQAVVIVENFSKELSVKALDEKRKGKI</sequence>
<protein>
    <submittedName>
        <fullName evidence="1">Uncharacterized protein</fullName>
    </submittedName>
</protein>
<dbReference type="AlphaFoldDB" id="A0A3Q7IE13"/>
<proteinExistence type="predicted"/>
<evidence type="ECO:0000313" key="1">
    <source>
        <dbReference type="EnsemblPlants" id="Solyc10g039393.1.1"/>
    </source>
</evidence>
<dbReference type="Proteomes" id="UP000004994">
    <property type="component" value="Chromosome 10"/>
</dbReference>
<dbReference type="EnsemblPlants" id="Solyc10g039393.1.1">
    <property type="protein sequence ID" value="Solyc10g039393.1.1"/>
    <property type="gene ID" value="Solyc10g039393.1"/>
</dbReference>
<organism evidence="1">
    <name type="scientific">Solanum lycopersicum</name>
    <name type="common">Tomato</name>
    <name type="synonym">Lycopersicon esculentum</name>
    <dbReference type="NCBI Taxonomy" id="4081"/>
    <lineage>
        <taxon>Eukaryota</taxon>
        <taxon>Viridiplantae</taxon>
        <taxon>Streptophyta</taxon>
        <taxon>Embryophyta</taxon>
        <taxon>Tracheophyta</taxon>
        <taxon>Spermatophyta</taxon>
        <taxon>Magnoliopsida</taxon>
        <taxon>eudicotyledons</taxon>
        <taxon>Gunneridae</taxon>
        <taxon>Pentapetalae</taxon>
        <taxon>asterids</taxon>
        <taxon>lamiids</taxon>
        <taxon>Solanales</taxon>
        <taxon>Solanaceae</taxon>
        <taxon>Solanoideae</taxon>
        <taxon>Solaneae</taxon>
        <taxon>Solanum</taxon>
        <taxon>Solanum subgen. Lycopersicon</taxon>
    </lineage>
</organism>
<dbReference type="Gramene" id="Solyc10g039393.1.1">
    <property type="protein sequence ID" value="Solyc10g039393.1.1"/>
    <property type="gene ID" value="Solyc10g039393.1"/>
</dbReference>
<accession>A0A3Q7IE13</accession>
<dbReference type="InParanoid" id="A0A3Q7IE13"/>